<accession>A0A1N6KYB1</accession>
<dbReference type="OrthoDB" id="9835373at2"/>
<evidence type="ECO:0000313" key="1">
    <source>
        <dbReference type="EMBL" id="SIO61500.1"/>
    </source>
</evidence>
<dbReference type="EMBL" id="FSRU01000002">
    <property type="protein sequence ID" value="SIO61500.1"/>
    <property type="molecule type" value="Genomic_DNA"/>
</dbReference>
<proteinExistence type="predicted"/>
<dbReference type="AlphaFoldDB" id="A0A1N6KYB1"/>
<evidence type="ECO:0000313" key="2">
    <source>
        <dbReference type="Proteomes" id="UP000185151"/>
    </source>
</evidence>
<keyword evidence="2" id="KW-1185">Reference proteome</keyword>
<organism evidence="1 2">
    <name type="scientific">Paraburkholderia phenazinium</name>
    <dbReference type="NCBI Taxonomy" id="60549"/>
    <lineage>
        <taxon>Bacteria</taxon>
        <taxon>Pseudomonadati</taxon>
        <taxon>Pseudomonadota</taxon>
        <taxon>Betaproteobacteria</taxon>
        <taxon>Burkholderiales</taxon>
        <taxon>Burkholderiaceae</taxon>
        <taxon>Paraburkholderia</taxon>
    </lineage>
</organism>
<name>A0A1N6KYB1_9BURK</name>
<gene>
    <name evidence="1" type="ORF">SAMN05444165_5253</name>
</gene>
<sequence length="227" mass="25461">MKDCQEIKFNAKKFIRILLATISVCLTMIFNVDFSKAFAEENSDDQGTVAASSENVNAVLSGIYSVAQHGDLADASFFAKAIGLKMNQLPDRNALFSFEICGVPEDPDPVENSPSKLRRYQYANVPSFLKKPVEHPNSCSADYVERLDDQGRVSKVMAKLEFDMKDVCITASDIEKSFPNVRRDARSTPKMFLYDYRDKSGMDIYFISSQKNSFSACIETAMLTQSF</sequence>
<protein>
    <submittedName>
        <fullName evidence="1">Uncharacterized protein</fullName>
    </submittedName>
</protein>
<dbReference type="RefSeq" id="WP_143788461.1">
    <property type="nucleotide sequence ID" value="NZ_FSRU01000002.1"/>
</dbReference>
<dbReference type="Proteomes" id="UP000185151">
    <property type="component" value="Unassembled WGS sequence"/>
</dbReference>
<reference evidence="1 2" key="1">
    <citation type="submission" date="2016-11" db="EMBL/GenBank/DDBJ databases">
        <authorList>
            <person name="Jaros S."/>
            <person name="Januszkiewicz K."/>
            <person name="Wedrychowicz H."/>
        </authorList>
    </citation>
    <scope>NUCLEOTIDE SEQUENCE [LARGE SCALE GENOMIC DNA]</scope>
    <source>
        <strain evidence="1 2">GAS95</strain>
    </source>
</reference>